<gene>
    <name evidence="5" type="ORF">DNFV4_00507</name>
</gene>
<sequence length="193" mass="21278">MRAKRATSRTSLPDYVGPGLEILFVGINPGLRSMAVGHHFAGYSNRFWKLLYGARLVPEPLGPEDDRRLPQWGIGITNLIRRPTAGVGSLKAEEYMAGRKRLHSLVLRHRPRIIALLGMTLLPAIFPPRPGPSTAASIPPRPSPGWQPKRFANTRVFLLPNPSGRNAHYSYEAMLALFAVLRGATAGERASRN</sequence>
<dbReference type="RefSeq" id="WP_289267086.1">
    <property type="nucleotide sequence ID" value="NZ_OX365700.1"/>
</dbReference>
<keyword evidence="6" id="KW-1185">Reference proteome</keyword>
<evidence type="ECO:0000256" key="2">
    <source>
        <dbReference type="ARBA" id="ARBA00022801"/>
    </source>
</evidence>
<accession>A0AA86T933</accession>
<keyword evidence="2" id="KW-0378">Hydrolase</keyword>
<proteinExistence type="predicted"/>
<dbReference type="PANTHER" id="PTHR12159:SF9">
    <property type="entry name" value="G_T MISMATCH-SPECIFIC THYMINE DNA GLYCOSYLASE"/>
    <property type="match status" value="1"/>
</dbReference>
<feature type="domain" description="Uracil-DNA glycosylase-like" evidence="4">
    <location>
        <begin position="13"/>
        <end position="170"/>
    </location>
</feature>
<evidence type="ECO:0000256" key="1">
    <source>
        <dbReference type="ARBA" id="ARBA00022763"/>
    </source>
</evidence>
<dbReference type="SUPFAM" id="SSF52141">
    <property type="entry name" value="Uracil-DNA glycosylase-like"/>
    <property type="match status" value="1"/>
</dbReference>
<evidence type="ECO:0000313" key="5">
    <source>
        <dbReference type="EMBL" id="CAI4030083.1"/>
    </source>
</evidence>
<dbReference type="Gene3D" id="3.40.470.10">
    <property type="entry name" value="Uracil-DNA glycosylase-like domain"/>
    <property type="match status" value="1"/>
</dbReference>
<organism evidence="5 6">
    <name type="scientific">Nitrospira tepida</name>
    <dbReference type="NCBI Taxonomy" id="2973512"/>
    <lineage>
        <taxon>Bacteria</taxon>
        <taxon>Pseudomonadati</taxon>
        <taxon>Nitrospirota</taxon>
        <taxon>Nitrospiria</taxon>
        <taxon>Nitrospirales</taxon>
        <taxon>Nitrospiraceae</taxon>
        <taxon>Nitrospira</taxon>
    </lineage>
</organism>
<dbReference type="GO" id="GO:0004844">
    <property type="term" value="F:uracil DNA N-glycosylase activity"/>
    <property type="evidence" value="ECO:0007669"/>
    <property type="project" value="TreeGrafter"/>
</dbReference>
<protein>
    <submittedName>
        <fullName evidence="5">G:T/U mismatch-specific uracil/thymine DNA-glycosylase</fullName>
    </submittedName>
</protein>
<evidence type="ECO:0000256" key="3">
    <source>
        <dbReference type="ARBA" id="ARBA00023204"/>
    </source>
</evidence>
<evidence type="ECO:0000313" key="6">
    <source>
        <dbReference type="Proteomes" id="UP001179121"/>
    </source>
</evidence>
<dbReference type="PANTHER" id="PTHR12159">
    <property type="entry name" value="G/T AND G/U MISMATCH-SPECIFIC DNA GLYCOSYLASE"/>
    <property type="match status" value="1"/>
</dbReference>
<dbReference type="CDD" id="cd10028">
    <property type="entry name" value="UDG-F2_TDG_MUG"/>
    <property type="match status" value="1"/>
</dbReference>
<evidence type="ECO:0000259" key="4">
    <source>
        <dbReference type="Pfam" id="PF03167"/>
    </source>
</evidence>
<dbReference type="AlphaFoldDB" id="A0AA86T933"/>
<dbReference type="KEGG" id="nti:DNFV4_00507"/>
<keyword evidence="1" id="KW-0227">DNA damage</keyword>
<reference evidence="5" key="1">
    <citation type="submission" date="2022-10" db="EMBL/GenBank/DDBJ databases">
        <authorList>
            <person name="Koch H."/>
        </authorList>
    </citation>
    <scope>NUCLEOTIDE SEQUENCE</scope>
    <source>
        <strain evidence="5">DNF</strain>
    </source>
</reference>
<dbReference type="InterPro" id="IPR005122">
    <property type="entry name" value="Uracil-DNA_glycosylase-like"/>
</dbReference>
<keyword evidence="3" id="KW-0234">DNA repair</keyword>
<name>A0AA86T933_9BACT</name>
<dbReference type="InterPro" id="IPR015637">
    <property type="entry name" value="MUG/TDG"/>
</dbReference>
<dbReference type="Proteomes" id="UP001179121">
    <property type="component" value="Chromosome"/>
</dbReference>
<dbReference type="EMBL" id="OX365700">
    <property type="protein sequence ID" value="CAI4030083.1"/>
    <property type="molecule type" value="Genomic_DNA"/>
</dbReference>
<dbReference type="Pfam" id="PF03167">
    <property type="entry name" value="UDG"/>
    <property type="match status" value="1"/>
</dbReference>
<dbReference type="GO" id="GO:0006285">
    <property type="term" value="P:base-excision repair, AP site formation"/>
    <property type="evidence" value="ECO:0007669"/>
    <property type="project" value="InterPro"/>
</dbReference>
<dbReference type="InterPro" id="IPR036895">
    <property type="entry name" value="Uracil-DNA_glycosylase-like_sf"/>
</dbReference>
<dbReference type="GO" id="GO:0008263">
    <property type="term" value="F:pyrimidine-specific mismatch base pair DNA N-glycosylase activity"/>
    <property type="evidence" value="ECO:0007669"/>
    <property type="project" value="TreeGrafter"/>
</dbReference>